<proteinExistence type="predicted"/>
<keyword evidence="3" id="KW-1185">Reference proteome</keyword>
<feature type="region of interest" description="Disordered" evidence="1">
    <location>
        <begin position="1"/>
        <end position="28"/>
    </location>
</feature>
<dbReference type="OrthoDB" id="2017405at2759"/>
<dbReference type="EMBL" id="LR746274">
    <property type="protein sequence ID" value="CAA7404383.1"/>
    <property type="molecule type" value="Genomic_DNA"/>
</dbReference>
<dbReference type="PANTHER" id="PTHR28052">
    <property type="entry name" value="UPF0545 PROTEIN C22ORF39"/>
    <property type="match status" value="1"/>
</dbReference>
<dbReference type="InterPro" id="IPR021475">
    <property type="entry name" value="Pants/Emi1-like"/>
</dbReference>
<protein>
    <submittedName>
        <fullName evidence="2">Uncharacterized protein</fullName>
    </submittedName>
</protein>
<name>A0A7I8L2X6_SPIIN</name>
<reference evidence="2" key="1">
    <citation type="submission" date="2020-02" db="EMBL/GenBank/DDBJ databases">
        <authorList>
            <person name="Scholz U."/>
            <person name="Mascher M."/>
            <person name="Fiebig A."/>
        </authorList>
    </citation>
    <scope>NUCLEOTIDE SEQUENCE</scope>
</reference>
<dbReference type="AlphaFoldDB" id="A0A7I8L2X6"/>
<organism evidence="2 3">
    <name type="scientific">Spirodela intermedia</name>
    <name type="common">Intermediate duckweed</name>
    <dbReference type="NCBI Taxonomy" id="51605"/>
    <lineage>
        <taxon>Eukaryota</taxon>
        <taxon>Viridiplantae</taxon>
        <taxon>Streptophyta</taxon>
        <taxon>Embryophyta</taxon>
        <taxon>Tracheophyta</taxon>
        <taxon>Spermatophyta</taxon>
        <taxon>Magnoliopsida</taxon>
        <taxon>Liliopsida</taxon>
        <taxon>Araceae</taxon>
        <taxon>Lemnoideae</taxon>
        <taxon>Spirodela</taxon>
    </lineage>
</organism>
<evidence type="ECO:0000256" key="1">
    <source>
        <dbReference type="SAM" id="MobiDB-lite"/>
    </source>
</evidence>
<dbReference type="PANTHER" id="PTHR28052:SF1">
    <property type="entry name" value="UPF0545 PROTEIN C22ORF39"/>
    <property type="match status" value="1"/>
</dbReference>
<evidence type="ECO:0000313" key="2">
    <source>
        <dbReference type="EMBL" id="CAA7404383.1"/>
    </source>
</evidence>
<accession>A0A7I8L2X6</accession>
<gene>
    <name evidence="2" type="ORF">SI8410_11015061</name>
</gene>
<dbReference type="Pfam" id="PF11326">
    <property type="entry name" value="PANTS-like"/>
    <property type="match status" value="1"/>
</dbReference>
<dbReference type="Proteomes" id="UP000663760">
    <property type="component" value="Chromosome 11"/>
</dbReference>
<evidence type="ECO:0000313" key="3">
    <source>
        <dbReference type="Proteomes" id="UP000663760"/>
    </source>
</evidence>
<sequence length="135" mass="15287">MASRSPQENDEDPRGGDSPEINSSNGSCESGAAPLTRLSCTKSFDALWFCYSPVHQMQQYYRRGEFDSCFEKWNTLFDCLKLKTKRLSEVQEILEARESSKPHIWSFRTVEEASAHWKKTFGSTTADHVPTPGSS</sequence>